<dbReference type="OrthoDB" id="10363452at2759"/>
<feature type="transmembrane region" description="Helical" evidence="1">
    <location>
        <begin position="34"/>
        <end position="54"/>
    </location>
</feature>
<accession>A0A8H5F0X5</accession>
<sequence>MSTLNHLRRDKDTGIYKLPNVPPEIYDDYVMETIGIVLGLILYGIAFSLFTSCLRSLFKALKQNGTAGRSRPKLLHLVYVCLIFAVGTMYSFSGIWILVYLRLEYPMYPGGPLGWEFVHYNWPIITLGNVGFTLTAWLSDGFMLYRCFVVYNEESRIRTVLILPGLLYLASLTLGILLLIKASLPKESLFSQVNFGLAYFSVVAALHILLTLLISGRLLIHRIRIQKLLGRDSSSLRSYTSVVSILIESAALYSTLALLFIVSFALDSPLTQFSLALLGQAQVISPLLVSYRVIQRRAWSSSTAHNITVSVNGIKFGTTHSTIKSQSSGSIPNDS</sequence>
<protein>
    <submittedName>
        <fullName evidence="2">Uncharacterized protein</fullName>
    </submittedName>
</protein>
<evidence type="ECO:0000313" key="2">
    <source>
        <dbReference type="EMBL" id="KAF5319795.1"/>
    </source>
</evidence>
<feature type="transmembrane region" description="Helical" evidence="1">
    <location>
        <begin position="74"/>
        <end position="100"/>
    </location>
</feature>
<name>A0A8H5F0X5_9AGAR</name>
<feature type="transmembrane region" description="Helical" evidence="1">
    <location>
        <begin position="120"/>
        <end position="139"/>
    </location>
</feature>
<keyword evidence="1" id="KW-0472">Membrane</keyword>
<feature type="transmembrane region" description="Helical" evidence="1">
    <location>
        <begin position="241"/>
        <end position="266"/>
    </location>
</feature>
<dbReference type="Proteomes" id="UP000541558">
    <property type="component" value="Unassembled WGS sequence"/>
</dbReference>
<keyword evidence="1" id="KW-0812">Transmembrane</keyword>
<proteinExistence type="predicted"/>
<keyword evidence="1" id="KW-1133">Transmembrane helix</keyword>
<reference evidence="2 3" key="1">
    <citation type="journal article" date="2020" name="ISME J.">
        <title>Uncovering the hidden diversity of litter-decomposition mechanisms in mushroom-forming fungi.</title>
        <authorList>
            <person name="Floudas D."/>
            <person name="Bentzer J."/>
            <person name="Ahren D."/>
            <person name="Johansson T."/>
            <person name="Persson P."/>
            <person name="Tunlid A."/>
        </authorList>
    </citation>
    <scope>NUCLEOTIDE SEQUENCE [LARGE SCALE GENOMIC DNA]</scope>
    <source>
        <strain evidence="2 3">CBS 175.51</strain>
    </source>
</reference>
<evidence type="ECO:0000313" key="3">
    <source>
        <dbReference type="Proteomes" id="UP000541558"/>
    </source>
</evidence>
<evidence type="ECO:0000256" key="1">
    <source>
        <dbReference type="SAM" id="Phobius"/>
    </source>
</evidence>
<feature type="transmembrane region" description="Helical" evidence="1">
    <location>
        <begin position="272"/>
        <end position="294"/>
    </location>
</feature>
<dbReference type="AlphaFoldDB" id="A0A8H5F0X5"/>
<dbReference type="EMBL" id="JAACJK010000173">
    <property type="protein sequence ID" value="KAF5319795.1"/>
    <property type="molecule type" value="Genomic_DNA"/>
</dbReference>
<feature type="transmembrane region" description="Helical" evidence="1">
    <location>
        <begin position="196"/>
        <end position="220"/>
    </location>
</feature>
<keyword evidence="3" id="KW-1185">Reference proteome</keyword>
<comment type="caution">
    <text evidence="2">The sequence shown here is derived from an EMBL/GenBank/DDBJ whole genome shotgun (WGS) entry which is preliminary data.</text>
</comment>
<feature type="transmembrane region" description="Helical" evidence="1">
    <location>
        <begin position="160"/>
        <end position="184"/>
    </location>
</feature>
<gene>
    <name evidence="2" type="ORF">D9611_012851</name>
</gene>
<organism evidence="2 3">
    <name type="scientific">Ephemerocybe angulata</name>
    <dbReference type="NCBI Taxonomy" id="980116"/>
    <lineage>
        <taxon>Eukaryota</taxon>
        <taxon>Fungi</taxon>
        <taxon>Dikarya</taxon>
        <taxon>Basidiomycota</taxon>
        <taxon>Agaricomycotina</taxon>
        <taxon>Agaricomycetes</taxon>
        <taxon>Agaricomycetidae</taxon>
        <taxon>Agaricales</taxon>
        <taxon>Agaricineae</taxon>
        <taxon>Psathyrellaceae</taxon>
        <taxon>Ephemerocybe</taxon>
    </lineage>
</organism>